<dbReference type="Proteomes" id="UP000307201">
    <property type="component" value="Unassembled WGS sequence"/>
</dbReference>
<evidence type="ECO:0000313" key="1">
    <source>
        <dbReference type="EMBL" id="TLQ08808.1"/>
    </source>
</evidence>
<evidence type="ECO:0000313" key="2">
    <source>
        <dbReference type="Proteomes" id="UP000307201"/>
    </source>
</evidence>
<dbReference type="CDD" id="cd00093">
    <property type="entry name" value="HTH_XRE"/>
    <property type="match status" value="1"/>
</dbReference>
<name>A0A5R9C6P5_9LACT</name>
<protein>
    <submittedName>
        <fullName evidence="1">Helix-turn-helix transcriptional regulator</fullName>
    </submittedName>
</protein>
<comment type="caution">
    <text evidence="1">The sequence shown here is derived from an EMBL/GenBank/DDBJ whole genome shotgun (WGS) entry which is preliminary data.</text>
</comment>
<dbReference type="Gene3D" id="1.10.260.40">
    <property type="entry name" value="lambda repressor-like DNA-binding domains"/>
    <property type="match status" value="1"/>
</dbReference>
<dbReference type="InterPro" id="IPR010982">
    <property type="entry name" value="Lambda_DNA-bd_dom_sf"/>
</dbReference>
<sequence>MKSTVVNKEVRAALTRNNQSQKELARKTNRAVTTISGYLNTESTPPDAMLDIAEAMNDSVLSQDFSYMLLGQFPSMESDVLEENVHTYGIIQDYEESERERYEEAARMALIKKKDHLDKDDKDALWNYAMNYLDEIFVEMRHAISILNLLDMSLMQAIKKRRPLWVSKRYLKN</sequence>
<dbReference type="SUPFAM" id="SSF47413">
    <property type="entry name" value="lambda repressor-like DNA-binding domains"/>
    <property type="match status" value="1"/>
</dbReference>
<dbReference type="AlphaFoldDB" id="A0A5R9C6P5"/>
<proteinExistence type="predicted"/>
<dbReference type="GO" id="GO:0003677">
    <property type="term" value="F:DNA binding"/>
    <property type="evidence" value="ECO:0007669"/>
    <property type="project" value="InterPro"/>
</dbReference>
<organism evidence="1 2">
    <name type="scientific">Marinilactibacillus psychrotolerans</name>
    <dbReference type="NCBI Taxonomy" id="191770"/>
    <lineage>
        <taxon>Bacteria</taxon>
        <taxon>Bacillati</taxon>
        <taxon>Bacillota</taxon>
        <taxon>Bacilli</taxon>
        <taxon>Lactobacillales</taxon>
        <taxon>Carnobacteriaceae</taxon>
        <taxon>Marinilactibacillus</taxon>
    </lineage>
</organism>
<reference evidence="1 2" key="1">
    <citation type="submission" date="2019-05" db="EMBL/GenBank/DDBJ databases">
        <title>The metagenome of a microbial culture collection derived from dairy environment covers the genomic content of the human microbiome.</title>
        <authorList>
            <person name="Roder T."/>
            <person name="Wuthrich D."/>
            <person name="Sattari Z."/>
            <person name="Von Ah U."/>
            <person name="Bar C."/>
            <person name="Ronchi F."/>
            <person name="Macpherson A.J."/>
            <person name="Ganal-Vonarburg S.C."/>
            <person name="Bruggmann R."/>
            <person name="Vergeres G."/>
        </authorList>
    </citation>
    <scope>NUCLEOTIDE SEQUENCE [LARGE SCALE GENOMIC DNA]</scope>
    <source>
        <strain evidence="1 2">FAM 24235</strain>
    </source>
</reference>
<gene>
    <name evidence="1" type="ORF">FEZ48_02685</name>
</gene>
<dbReference type="OrthoDB" id="2157413at2"/>
<accession>A0A5R9C6P5</accession>
<dbReference type="EMBL" id="VBTE01000005">
    <property type="protein sequence ID" value="TLQ08808.1"/>
    <property type="molecule type" value="Genomic_DNA"/>
</dbReference>
<dbReference type="RefSeq" id="WP_138470963.1">
    <property type="nucleotide sequence ID" value="NZ_VBTE01000005.1"/>
</dbReference>
<dbReference type="InterPro" id="IPR001387">
    <property type="entry name" value="Cro/C1-type_HTH"/>
</dbReference>